<reference evidence="2 3" key="1">
    <citation type="submission" date="2012-12" db="EMBL/GenBank/DDBJ databases">
        <authorList>
            <person name="Sencilo A."/>
            <person name="Jacobs-Sera D."/>
            <person name="Russell D.A."/>
            <person name="Ko C."/>
            <person name="Atanasova N."/>
            <person name="Osterlund E."/>
            <person name="Oksanen H.M."/>
            <person name="Bamford D.H."/>
            <person name="Hatfull G.F."/>
            <person name="Roine E."/>
            <person name="Hendrix R.W."/>
        </authorList>
    </citation>
    <scope>NUCLEOTIDE SEQUENCE [LARGE SCALE GENOMIC DNA]</scope>
</reference>
<evidence type="ECO:0000313" key="2">
    <source>
        <dbReference type="EMBL" id="AGM11259.1"/>
    </source>
</evidence>
<evidence type="ECO:0000256" key="1">
    <source>
        <dbReference type="SAM" id="MobiDB-lite"/>
    </source>
</evidence>
<sequence>MMSEDPEEPNDGFDYGERREDGQFERHPTTDQGEFVQPVRSTYIHTDGCGGATTMGADLAESFARDPHQYGKTFCASCQDYFDVTQFTWEGTDQRLDEVGPDPEADADDGVNDPQAVIETAAQEHDVDLDEAITAIDPGEESTRIYILDQQAGGDYRLISYGLDADGNAAPTEKPMQIPESAITVVQSLLHGAGMQQAHNAAADADATLRAVSEGMGITEPYLGDQ</sequence>
<name>R4T6D9_9CAUD</name>
<organism evidence="2 3">
    <name type="scientific">Haloarcula hispanica tailed virus 1</name>
    <dbReference type="NCBI Taxonomy" id="1273750"/>
    <lineage>
        <taxon>Viruses</taxon>
        <taxon>Duplodnaviria</taxon>
        <taxon>Heunggongvirae</taxon>
        <taxon>Uroviricota</taxon>
        <taxon>Caudoviricetes</taxon>
        <taxon>Madisaviridae</taxon>
        <taxon>Clampvirus</taxon>
        <taxon>Clampvirus italiense</taxon>
        <taxon>Clampvirus HHTV1</taxon>
    </lineage>
</organism>
<dbReference type="KEGG" id="vg:16194209"/>
<accession>R4T6D9</accession>
<dbReference type="GeneID" id="16194209"/>
<evidence type="ECO:0000313" key="3">
    <source>
        <dbReference type="Proteomes" id="UP000203449"/>
    </source>
</evidence>
<feature type="compositionally biased region" description="Basic and acidic residues" evidence="1">
    <location>
        <begin position="15"/>
        <end position="29"/>
    </location>
</feature>
<feature type="region of interest" description="Disordered" evidence="1">
    <location>
        <begin position="1"/>
        <end position="36"/>
    </location>
</feature>
<dbReference type="Proteomes" id="UP000203449">
    <property type="component" value="Segment"/>
</dbReference>
<protein>
    <submittedName>
        <fullName evidence="2">Uncharacterized protein</fullName>
    </submittedName>
</protein>
<keyword evidence="3" id="KW-1185">Reference proteome</keyword>
<feature type="compositionally biased region" description="Acidic residues" evidence="1">
    <location>
        <begin position="1"/>
        <end position="11"/>
    </location>
</feature>
<proteinExistence type="predicted"/>
<gene>
    <name evidence="2" type="primary">3</name>
    <name evidence="2" type="ORF">HHTV1_3</name>
</gene>
<dbReference type="EMBL" id="KC292025">
    <property type="protein sequence ID" value="AGM11259.1"/>
    <property type="molecule type" value="Genomic_DNA"/>
</dbReference>
<dbReference type="RefSeq" id="YP_008058693.1">
    <property type="nucleotide sequence ID" value="NC_021322.1"/>
</dbReference>